<evidence type="ECO:0000256" key="9">
    <source>
        <dbReference type="PROSITE-ProRule" id="PRU01360"/>
    </source>
</evidence>
<protein>
    <submittedName>
        <fullName evidence="15">TonB-dependent receptor</fullName>
    </submittedName>
</protein>
<comment type="caution">
    <text evidence="15">The sequence shown here is derived from an EMBL/GenBank/DDBJ whole genome shotgun (WGS) entry which is preliminary data.</text>
</comment>
<comment type="similarity">
    <text evidence="9 11">Belongs to the TonB-dependent receptor family.</text>
</comment>
<keyword evidence="15" id="KW-0675">Receptor</keyword>
<dbReference type="EMBL" id="JAPCHY010000001">
    <property type="protein sequence ID" value="MCW4470905.1"/>
    <property type="molecule type" value="Genomic_DNA"/>
</dbReference>
<keyword evidence="2 9" id="KW-0813">Transport</keyword>
<dbReference type="InterPro" id="IPR037066">
    <property type="entry name" value="Plug_dom_sf"/>
</dbReference>
<evidence type="ECO:0000313" key="15">
    <source>
        <dbReference type="EMBL" id="MCW4470905.1"/>
    </source>
</evidence>
<dbReference type="PANTHER" id="PTHR40980:SF3">
    <property type="entry name" value="TONB-DEPENDENT RECEPTOR-LIKE BETA-BARREL DOMAIN-CONTAINING PROTEIN"/>
    <property type="match status" value="1"/>
</dbReference>
<feature type="domain" description="TonB-dependent receptor plug" evidence="14">
    <location>
        <begin position="61"/>
        <end position="163"/>
    </location>
</feature>
<dbReference type="PROSITE" id="PS52016">
    <property type="entry name" value="TONB_DEPENDENT_REC_3"/>
    <property type="match status" value="1"/>
</dbReference>
<dbReference type="Pfam" id="PF07715">
    <property type="entry name" value="Plug"/>
    <property type="match status" value="1"/>
</dbReference>
<keyword evidence="6 11" id="KW-0798">TonB box</keyword>
<dbReference type="Gene3D" id="2.170.130.10">
    <property type="entry name" value="TonB-dependent receptor, plug domain"/>
    <property type="match status" value="1"/>
</dbReference>
<dbReference type="SUPFAM" id="SSF56935">
    <property type="entry name" value="Porins"/>
    <property type="match status" value="1"/>
</dbReference>
<evidence type="ECO:0000256" key="6">
    <source>
        <dbReference type="ARBA" id="ARBA00023077"/>
    </source>
</evidence>
<evidence type="ECO:0000256" key="2">
    <source>
        <dbReference type="ARBA" id="ARBA00022448"/>
    </source>
</evidence>
<dbReference type="InterPro" id="IPR036942">
    <property type="entry name" value="Beta-barrel_TonB_sf"/>
</dbReference>
<evidence type="ECO:0000256" key="4">
    <source>
        <dbReference type="ARBA" id="ARBA00022692"/>
    </source>
</evidence>
<dbReference type="InterPro" id="IPR039426">
    <property type="entry name" value="TonB-dep_rcpt-like"/>
</dbReference>
<keyword evidence="3 9" id="KW-1134">Transmembrane beta strand</keyword>
<keyword evidence="7 9" id="KW-0472">Membrane</keyword>
<reference evidence="15 16" key="1">
    <citation type="submission" date="2022-10" db="EMBL/GenBank/DDBJ databases">
        <title>Xanthomonas sp. H13-6.</title>
        <authorList>
            <person name="Liu X."/>
            <person name="Deng Z."/>
            <person name="Jiang Y."/>
            <person name="Yu T."/>
            <person name="Ai J."/>
        </authorList>
    </citation>
    <scope>NUCLEOTIDE SEQUENCE [LARGE SCALE GENOMIC DNA]</scope>
    <source>
        <strain evidence="15 16">H13-6</strain>
    </source>
</reference>
<evidence type="ECO:0000313" key="16">
    <source>
        <dbReference type="Proteomes" id="UP001209922"/>
    </source>
</evidence>
<evidence type="ECO:0000256" key="5">
    <source>
        <dbReference type="ARBA" id="ARBA00022729"/>
    </source>
</evidence>
<dbReference type="InterPro" id="IPR010917">
    <property type="entry name" value="TonB_rcpt_CS"/>
</dbReference>
<accession>A0ABT3JR27</accession>
<proteinExistence type="inferred from homology"/>
<dbReference type="CDD" id="cd01347">
    <property type="entry name" value="ligand_gated_channel"/>
    <property type="match status" value="1"/>
</dbReference>
<dbReference type="InterPro" id="IPR000531">
    <property type="entry name" value="Beta-barrel_TonB"/>
</dbReference>
<evidence type="ECO:0000256" key="3">
    <source>
        <dbReference type="ARBA" id="ARBA00022452"/>
    </source>
</evidence>
<dbReference type="Gene3D" id="2.40.170.20">
    <property type="entry name" value="TonB-dependent receptor, beta-barrel domain"/>
    <property type="match status" value="1"/>
</dbReference>
<feature type="chain" id="PRO_5046271114" evidence="12">
    <location>
        <begin position="25"/>
        <end position="892"/>
    </location>
</feature>
<evidence type="ECO:0000259" key="14">
    <source>
        <dbReference type="Pfam" id="PF07715"/>
    </source>
</evidence>
<keyword evidence="4 9" id="KW-0812">Transmembrane</keyword>
<sequence>MLNLKRSALSVALAAIVAPGWAIAQTAQADAGTEASRAINLDTVQVTGIRRAIEASIDTKQSENTVVEAISAEDIGKLPDASIADSLARLPGLTAQRFGGRPQEINIRGFAGDFSTALLNGREQVSLGNNRGVEFDQYPSELMSQVVVHKTTSADMVGQGLSGTVNLKTVRPLAFGERTVAVNVRGDMNELDSGKEYGSRYSISYIDQFADDTVGIAIGYARMDNPIQGRQYEAWGFTGDDNGVLGGAKYFSYDTDNVRDGVMGVLEFKPNDSFSSTLDLFYSKFDKEEYKRGLEMGLVWGNGSTLVDSTTSANGTAVDMQWENVRPIVVRNDYNGVHDKLFALGWRNELVLSDYWKLTTDVSYSRAERKERILETYANLLDEGTDSVRAVLNPRGWFDVTLGQDYGNPALLGFSDPGGWGGERAQAGYLKDFDVKDTLSSIRFDVERVFDGGFISSIAFGANHSERDKSRASFENTLCVTAGCVDNEYGAIPAQYIGDSSFGFAGIPSILRLNSLAMLNDGVFHLLPKVHQDIANKNWEMEEESNTAYFQVNINGDLGPVPVRGNVGVQAVHVKQNSVGIASFEGVPLSDPSQAGASFTHYLPSLNLSFQLPAEQYLRVGASRQMARPRMDDLRANANFYFDQTRGILSGDGGNPTLKPWLADAYDLSWEKYFGGKGYVSAAYFYKDLNTYIYNQTRQFDFSQLPLPPGVDPGDLPSGLVGEFSQPANGEGGKIHGYELAVSVPLELLWAPLEGFGITANYSDTTSKIEPNGPGTTEPLPGLSKYVSNITAYYERYGFSARVSQRNRSAFLGEVQGAGGDRTKIYFEGETVTDLQLGYTFQTGPLENLSILLQVNNLENEPFRALSDNMNDRPSQYYEYGRTYLLGLNYRF</sequence>
<evidence type="ECO:0000256" key="7">
    <source>
        <dbReference type="ARBA" id="ARBA00023136"/>
    </source>
</evidence>
<gene>
    <name evidence="15" type="ORF">OK345_00025</name>
</gene>
<feature type="domain" description="TonB-dependent receptor-like beta-barrel" evidence="13">
    <location>
        <begin position="291"/>
        <end position="858"/>
    </location>
</feature>
<feature type="short sequence motif" description="TonB C-terminal box" evidence="10">
    <location>
        <begin position="875"/>
        <end position="892"/>
    </location>
</feature>
<organism evidence="15 16">
    <name type="scientific">Xanthomonas chitinilytica</name>
    <dbReference type="NCBI Taxonomy" id="2989819"/>
    <lineage>
        <taxon>Bacteria</taxon>
        <taxon>Pseudomonadati</taxon>
        <taxon>Pseudomonadota</taxon>
        <taxon>Gammaproteobacteria</taxon>
        <taxon>Lysobacterales</taxon>
        <taxon>Lysobacteraceae</taxon>
        <taxon>Xanthomonas</taxon>
    </lineage>
</organism>
<keyword evidence="5 12" id="KW-0732">Signal</keyword>
<evidence type="ECO:0000256" key="10">
    <source>
        <dbReference type="PROSITE-ProRule" id="PRU10144"/>
    </source>
</evidence>
<dbReference type="InterPro" id="IPR010104">
    <property type="entry name" value="TonB_rcpt_bac"/>
</dbReference>
<dbReference type="Proteomes" id="UP001209922">
    <property type="component" value="Unassembled WGS sequence"/>
</dbReference>
<dbReference type="NCBIfam" id="TIGR01782">
    <property type="entry name" value="TonB-Xanth-Caul"/>
    <property type="match status" value="1"/>
</dbReference>
<name>A0ABT3JR27_9XANT</name>
<dbReference type="PANTHER" id="PTHR40980">
    <property type="entry name" value="PLUG DOMAIN-CONTAINING PROTEIN"/>
    <property type="match status" value="1"/>
</dbReference>
<dbReference type="PROSITE" id="PS01156">
    <property type="entry name" value="TONB_DEPENDENT_REC_2"/>
    <property type="match status" value="1"/>
</dbReference>
<evidence type="ECO:0000256" key="1">
    <source>
        <dbReference type="ARBA" id="ARBA00004571"/>
    </source>
</evidence>
<keyword evidence="16" id="KW-1185">Reference proteome</keyword>
<evidence type="ECO:0000256" key="11">
    <source>
        <dbReference type="RuleBase" id="RU003357"/>
    </source>
</evidence>
<evidence type="ECO:0000259" key="13">
    <source>
        <dbReference type="Pfam" id="PF00593"/>
    </source>
</evidence>
<evidence type="ECO:0000256" key="8">
    <source>
        <dbReference type="ARBA" id="ARBA00023237"/>
    </source>
</evidence>
<comment type="subcellular location">
    <subcellularLocation>
        <location evidence="1 9">Cell outer membrane</location>
        <topology evidence="1 9">Multi-pass membrane protein</topology>
    </subcellularLocation>
</comment>
<dbReference type="InterPro" id="IPR012910">
    <property type="entry name" value="Plug_dom"/>
</dbReference>
<dbReference type="Pfam" id="PF00593">
    <property type="entry name" value="TonB_dep_Rec_b-barrel"/>
    <property type="match status" value="1"/>
</dbReference>
<feature type="signal peptide" evidence="12">
    <location>
        <begin position="1"/>
        <end position="24"/>
    </location>
</feature>
<dbReference type="RefSeq" id="WP_265125064.1">
    <property type="nucleotide sequence ID" value="NZ_JAPCHY010000001.1"/>
</dbReference>
<evidence type="ECO:0000256" key="12">
    <source>
        <dbReference type="SAM" id="SignalP"/>
    </source>
</evidence>
<keyword evidence="8 9" id="KW-0998">Cell outer membrane</keyword>